<sequence length="187" mass="21522">MVIIRTVDFSKKVNSKDSNCKSKKRKRSGDKENPKSMKWKNVRGHQFCIYQMINGHAVFTQHVAITGATQVATNADNRANATRETMDFTFFLNSVIEFAKHGAGTHTGSLSLHVDINRPKIEHVENDKLDTRYIRNALIIMATTADFELYSQFLSTQNICRNMGFLGRSHNYGWFRVVETLKRRFLM</sequence>
<keyword evidence="3" id="KW-1185">Reference proteome</keyword>
<gene>
    <name evidence="2" type="ORF">Fot_35168</name>
</gene>
<protein>
    <submittedName>
        <fullName evidence="2">Uncharacterized protein</fullName>
    </submittedName>
</protein>
<proteinExistence type="predicted"/>
<dbReference type="EMBL" id="JBFOLJ010000010">
    <property type="protein sequence ID" value="KAL2501320.1"/>
    <property type="molecule type" value="Genomic_DNA"/>
</dbReference>
<evidence type="ECO:0000313" key="2">
    <source>
        <dbReference type="EMBL" id="KAL2501320.1"/>
    </source>
</evidence>
<name>A0ABD1SKR4_9LAMI</name>
<comment type="caution">
    <text evidence="2">The sequence shown here is derived from an EMBL/GenBank/DDBJ whole genome shotgun (WGS) entry which is preliminary data.</text>
</comment>
<organism evidence="2 3">
    <name type="scientific">Forsythia ovata</name>
    <dbReference type="NCBI Taxonomy" id="205694"/>
    <lineage>
        <taxon>Eukaryota</taxon>
        <taxon>Viridiplantae</taxon>
        <taxon>Streptophyta</taxon>
        <taxon>Embryophyta</taxon>
        <taxon>Tracheophyta</taxon>
        <taxon>Spermatophyta</taxon>
        <taxon>Magnoliopsida</taxon>
        <taxon>eudicotyledons</taxon>
        <taxon>Gunneridae</taxon>
        <taxon>Pentapetalae</taxon>
        <taxon>asterids</taxon>
        <taxon>lamiids</taxon>
        <taxon>Lamiales</taxon>
        <taxon>Oleaceae</taxon>
        <taxon>Forsythieae</taxon>
        <taxon>Forsythia</taxon>
    </lineage>
</organism>
<accession>A0ABD1SKR4</accession>
<reference evidence="3" key="1">
    <citation type="submission" date="2024-07" db="EMBL/GenBank/DDBJ databases">
        <title>Two chromosome-level genome assemblies of Korean endemic species Abeliophyllum distichum and Forsythia ovata (Oleaceae).</title>
        <authorList>
            <person name="Jang H."/>
        </authorList>
    </citation>
    <scope>NUCLEOTIDE SEQUENCE [LARGE SCALE GENOMIC DNA]</scope>
</reference>
<dbReference type="Proteomes" id="UP001604277">
    <property type="component" value="Unassembled WGS sequence"/>
</dbReference>
<dbReference type="AlphaFoldDB" id="A0ABD1SKR4"/>
<evidence type="ECO:0000256" key="1">
    <source>
        <dbReference type="SAM" id="MobiDB-lite"/>
    </source>
</evidence>
<evidence type="ECO:0000313" key="3">
    <source>
        <dbReference type="Proteomes" id="UP001604277"/>
    </source>
</evidence>
<feature type="region of interest" description="Disordered" evidence="1">
    <location>
        <begin position="14"/>
        <end position="37"/>
    </location>
</feature>